<evidence type="ECO:0000256" key="1">
    <source>
        <dbReference type="SAM" id="MobiDB-lite"/>
    </source>
</evidence>
<protein>
    <submittedName>
        <fullName evidence="4">GAGE domain-containing protein</fullName>
    </submittedName>
</protein>
<sequence length="94" mass="10779">MVSVVWAQQKRQARQRRRPQKREDLQKMEGEEHSRNRSGYGAAPVEDEDQEVAADPQEDREAGADHQDEDLETKPGLQGLRNKARENPSEDGVR</sequence>
<feature type="compositionally biased region" description="Basic and acidic residues" evidence="1">
    <location>
        <begin position="83"/>
        <end position="94"/>
    </location>
</feature>
<feature type="compositionally biased region" description="Basic and acidic residues" evidence="1">
    <location>
        <begin position="21"/>
        <end position="35"/>
    </location>
</feature>
<dbReference type="Proteomes" id="UP000268014">
    <property type="component" value="Unassembled WGS sequence"/>
</dbReference>
<dbReference type="EMBL" id="UZAF01016164">
    <property type="protein sequence ID" value="VDO22188.1"/>
    <property type="molecule type" value="Genomic_DNA"/>
</dbReference>
<dbReference type="AlphaFoldDB" id="A0A0N4W2Q1"/>
<feature type="compositionally biased region" description="Basic and acidic residues" evidence="1">
    <location>
        <begin position="57"/>
        <end position="66"/>
    </location>
</feature>
<reference evidence="2 3" key="2">
    <citation type="submission" date="2018-11" db="EMBL/GenBank/DDBJ databases">
        <authorList>
            <consortium name="Pathogen Informatics"/>
        </authorList>
    </citation>
    <scope>NUCLEOTIDE SEQUENCE [LARGE SCALE GENOMIC DNA]</scope>
    <source>
        <strain evidence="2 3">MHpl1</strain>
    </source>
</reference>
<proteinExistence type="predicted"/>
<name>A0A0N4W2Q1_HAEPC</name>
<evidence type="ECO:0000313" key="4">
    <source>
        <dbReference type="WBParaSite" id="HPLM_0000401901-mRNA-1"/>
    </source>
</evidence>
<evidence type="ECO:0000313" key="3">
    <source>
        <dbReference type="Proteomes" id="UP000268014"/>
    </source>
</evidence>
<feature type="compositionally biased region" description="Basic residues" evidence="1">
    <location>
        <begin position="11"/>
        <end position="20"/>
    </location>
</feature>
<evidence type="ECO:0000313" key="2">
    <source>
        <dbReference type="EMBL" id="VDO22188.1"/>
    </source>
</evidence>
<reference evidence="4" key="1">
    <citation type="submission" date="2017-02" db="UniProtKB">
        <authorList>
            <consortium name="WormBaseParasite"/>
        </authorList>
    </citation>
    <scope>IDENTIFICATION</scope>
</reference>
<feature type="region of interest" description="Disordered" evidence="1">
    <location>
        <begin position="1"/>
        <end position="94"/>
    </location>
</feature>
<accession>A0A0N4W2Q1</accession>
<dbReference type="OrthoDB" id="10548199at2759"/>
<feature type="compositionally biased region" description="Acidic residues" evidence="1">
    <location>
        <begin position="45"/>
        <end position="56"/>
    </location>
</feature>
<gene>
    <name evidence="2" type="ORF">HPLM_LOCUS4011</name>
</gene>
<keyword evidence="3" id="KW-1185">Reference proteome</keyword>
<organism evidence="4">
    <name type="scientific">Haemonchus placei</name>
    <name type="common">Barber's pole worm</name>
    <dbReference type="NCBI Taxonomy" id="6290"/>
    <lineage>
        <taxon>Eukaryota</taxon>
        <taxon>Metazoa</taxon>
        <taxon>Ecdysozoa</taxon>
        <taxon>Nematoda</taxon>
        <taxon>Chromadorea</taxon>
        <taxon>Rhabditida</taxon>
        <taxon>Rhabditina</taxon>
        <taxon>Rhabditomorpha</taxon>
        <taxon>Strongyloidea</taxon>
        <taxon>Trichostrongylidae</taxon>
        <taxon>Haemonchus</taxon>
    </lineage>
</organism>
<dbReference type="WBParaSite" id="HPLM_0000401901-mRNA-1">
    <property type="protein sequence ID" value="HPLM_0000401901-mRNA-1"/>
    <property type="gene ID" value="HPLM_0000401901"/>
</dbReference>